<keyword evidence="5" id="KW-1185">Reference proteome</keyword>
<organism evidence="3 5">
    <name type="scientific">Prunus armeniaca</name>
    <name type="common">Apricot</name>
    <name type="synonym">Armeniaca vulgaris</name>
    <dbReference type="NCBI Taxonomy" id="36596"/>
    <lineage>
        <taxon>Eukaryota</taxon>
        <taxon>Viridiplantae</taxon>
        <taxon>Streptophyta</taxon>
        <taxon>Embryophyta</taxon>
        <taxon>Tracheophyta</taxon>
        <taxon>Spermatophyta</taxon>
        <taxon>Magnoliopsida</taxon>
        <taxon>eudicotyledons</taxon>
        <taxon>Gunneridae</taxon>
        <taxon>Pentapetalae</taxon>
        <taxon>rosids</taxon>
        <taxon>fabids</taxon>
        <taxon>Rosales</taxon>
        <taxon>Rosaceae</taxon>
        <taxon>Amygdaloideae</taxon>
        <taxon>Amygdaleae</taxon>
        <taxon>Prunus</taxon>
    </lineage>
</organism>
<dbReference type="Proteomes" id="UP000507245">
    <property type="component" value="Unassembled WGS sequence"/>
</dbReference>
<dbReference type="OrthoDB" id="10550554at2759"/>
<dbReference type="Proteomes" id="UP000507222">
    <property type="component" value="Unassembled WGS sequence"/>
</dbReference>
<evidence type="ECO:0000313" key="2">
    <source>
        <dbReference type="EMBL" id="CAB4281891.1"/>
    </source>
</evidence>
<evidence type="ECO:0000256" key="1">
    <source>
        <dbReference type="SAM" id="MobiDB-lite"/>
    </source>
</evidence>
<name>A0A6J5XEQ2_PRUAR</name>
<gene>
    <name evidence="2" type="ORF">CURHAP_LOCUS35108</name>
    <name evidence="3" type="ORF">ORAREDHAP_LOCUS34550</name>
</gene>
<reference evidence="5" key="1">
    <citation type="journal article" date="2020" name="Genome Biol.">
        <title>Gamete binning: chromosome-level and haplotype-resolved genome assembly enabled by high-throughput single-cell sequencing of gamete genomes.</title>
        <authorList>
            <person name="Campoy J.A."/>
            <person name="Sun H."/>
            <person name="Goel M."/>
            <person name="Jiao W.-B."/>
            <person name="Folz-Donahue K."/>
            <person name="Wang N."/>
            <person name="Rubio M."/>
            <person name="Liu C."/>
            <person name="Kukat C."/>
            <person name="Ruiz D."/>
            <person name="Huettel B."/>
            <person name="Schneeberger K."/>
        </authorList>
    </citation>
    <scope>NUCLEOTIDE SEQUENCE [LARGE SCALE GENOMIC DNA]</scope>
    <source>
        <strain evidence="5">cv. Rojo Pasion</strain>
    </source>
</reference>
<sequence>MASQDPSTFDLPSLSSSILVKKTGINRPQLGGVGQRIRHYHSNQKLSLDFCDPNEHKGYLSCRNNGTEKRFLDSESPPASRSLLKPRMTFDQGGSGDDASDVDNRSEADDEAKDEAEEEEEEAKEEVEQKSTDF</sequence>
<feature type="compositionally biased region" description="Acidic residues" evidence="1">
    <location>
        <begin position="108"/>
        <end position="125"/>
    </location>
</feature>
<evidence type="ECO:0000313" key="4">
    <source>
        <dbReference type="Proteomes" id="UP000507222"/>
    </source>
</evidence>
<evidence type="ECO:0000313" key="5">
    <source>
        <dbReference type="Proteomes" id="UP000507245"/>
    </source>
</evidence>
<accession>A0A6J5XEQ2</accession>
<proteinExistence type="predicted"/>
<reference evidence="3 4" key="2">
    <citation type="submission" date="2020-05" db="EMBL/GenBank/DDBJ databases">
        <authorList>
            <person name="Campoy J."/>
            <person name="Schneeberger K."/>
            <person name="Spophaly S."/>
        </authorList>
    </citation>
    <scope>NUCLEOTIDE SEQUENCE [LARGE SCALE GENOMIC DNA]</scope>
    <source>
        <strain evidence="3">PruArmRojPasFocal</strain>
    </source>
</reference>
<feature type="region of interest" description="Disordered" evidence="1">
    <location>
        <begin position="68"/>
        <end position="134"/>
    </location>
</feature>
<dbReference type="EMBL" id="CAEKKB010000006">
    <property type="protein sequence ID" value="CAB4312199.1"/>
    <property type="molecule type" value="Genomic_DNA"/>
</dbReference>
<evidence type="ECO:0000313" key="3">
    <source>
        <dbReference type="EMBL" id="CAB4312199.1"/>
    </source>
</evidence>
<dbReference type="AlphaFoldDB" id="A0A6J5XEQ2"/>
<dbReference type="EMBL" id="CAEKDK010000006">
    <property type="protein sequence ID" value="CAB4281891.1"/>
    <property type="molecule type" value="Genomic_DNA"/>
</dbReference>
<protein>
    <submittedName>
        <fullName evidence="3">Uncharacterized protein</fullName>
    </submittedName>
</protein>